<reference evidence="1 2" key="1">
    <citation type="submission" date="2019-04" db="EMBL/GenBank/DDBJ databases">
        <title>Annotation for the trematode Fasciola gigantica.</title>
        <authorList>
            <person name="Choi Y.-J."/>
        </authorList>
    </citation>
    <scope>NUCLEOTIDE SEQUENCE [LARGE SCALE GENOMIC DNA]</scope>
    <source>
        <strain evidence="1">Uganda_cow_1</strain>
    </source>
</reference>
<gene>
    <name evidence="1" type="ORF">FGIG_03932</name>
</gene>
<dbReference type="Proteomes" id="UP000316759">
    <property type="component" value="Unassembled WGS sequence"/>
</dbReference>
<evidence type="ECO:0000313" key="1">
    <source>
        <dbReference type="EMBL" id="TPP64169.1"/>
    </source>
</evidence>
<comment type="caution">
    <text evidence="1">The sequence shown here is derived from an EMBL/GenBank/DDBJ whole genome shotgun (WGS) entry which is preliminary data.</text>
</comment>
<sequence>MEHLCVVFAPEWKLAAASLVKNRGSEAVLATVVHGTVVGTGLVAEERSPSILPTDVTNAVNADTMPTTAAVAMVVVPDWAGLDREEEDRDLRRAEGAVREAEVGKRRPLVIAFFNIIVHNPLFPRLINKLVACDCCAFKVRRQCFSYFAHKAVSRIGCLTDTVVRWGAASRDEVDGEY</sequence>
<dbReference type="AlphaFoldDB" id="A0A504YUC9"/>
<dbReference type="EMBL" id="SUNJ01004794">
    <property type="protein sequence ID" value="TPP64169.1"/>
    <property type="molecule type" value="Genomic_DNA"/>
</dbReference>
<evidence type="ECO:0000313" key="2">
    <source>
        <dbReference type="Proteomes" id="UP000316759"/>
    </source>
</evidence>
<proteinExistence type="predicted"/>
<accession>A0A504YUC9</accession>
<protein>
    <submittedName>
        <fullName evidence="1">Uncharacterized protein</fullName>
    </submittedName>
</protein>
<organism evidence="1 2">
    <name type="scientific">Fasciola gigantica</name>
    <name type="common">Giant liver fluke</name>
    <dbReference type="NCBI Taxonomy" id="46835"/>
    <lineage>
        <taxon>Eukaryota</taxon>
        <taxon>Metazoa</taxon>
        <taxon>Spiralia</taxon>
        <taxon>Lophotrochozoa</taxon>
        <taxon>Platyhelminthes</taxon>
        <taxon>Trematoda</taxon>
        <taxon>Digenea</taxon>
        <taxon>Plagiorchiida</taxon>
        <taxon>Echinostomata</taxon>
        <taxon>Echinostomatoidea</taxon>
        <taxon>Fasciolidae</taxon>
        <taxon>Fasciola</taxon>
    </lineage>
</organism>
<name>A0A504YUC9_FASGI</name>
<keyword evidence="2" id="KW-1185">Reference proteome</keyword>